<reference evidence="2 3" key="1">
    <citation type="submission" date="2013-02" db="EMBL/GenBank/DDBJ databases">
        <title>The Genome Sequence of Acinetobacter sp. ANC 4105.</title>
        <authorList>
            <consortium name="The Broad Institute Genome Sequencing Platform"/>
            <consortium name="The Broad Institute Genome Sequencing Center for Infectious Disease"/>
            <person name="Cerqueira G."/>
            <person name="Feldgarden M."/>
            <person name="Courvalin P."/>
            <person name="Perichon B."/>
            <person name="Grillot-Courvalin C."/>
            <person name="Clermont D."/>
            <person name="Rocha E."/>
            <person name="Yoon E.-J."/>
            <person name="Nemec A."/>
            <person name="Walker B."/>
            <person name="Young S.K."/>
            <person name="Zeng Q."/>
            <person name="Gargeya S."/>
            <person name="Fitzgerald M."/>
            <person name="Haas B."/>
            <person name="Abouelleil A."/>
            <person name="Alvarado L."/>
            <person name="Arachchi H.M."/>
            <person name="Berlin A.M."/>
            <person name="Chapman S.B."/>
            <person name="Dewar J."/>
            <person name="Goldberg J."/>
            <person name="Griggs A."/>
            <person name="Gujja S."/>
            <person name="Hansen M."/>
            <person name="Howarth C."/>
            <person name="Imamovic A."/>
            <person name="Larimer J."/>
            <person name="McCowan C."/>
            <person name="Murphy C."/>
            <person name="Neiman D."/>
            <person name="Pearson M."/>
            <person name="Priest M."/>
            <person name="Roberts A."/>
            <person name="Saif S."/>
            <person name="Shea T."/>
            <person name="Sisk P."/>
            <person name="Sykes S."/>
            <person name="Wortman J."/>
            <person name="Nusbaum C."/>
            <person name="Birren B."/>
        </authorList>
    </citation>
    <scope>NUCLEOTIDE SEQUENCE [LARGE SCALE GENOMIC DNA]</scope>
    <source>
        <strain evidence="2 3">ANC 4105</strain>
    </source>
</reference>
<feature type="chain" id="PRO_5004147059" description="Lipoprotein" evidence="1">
    <location>
        <begin position="21"/>
        <end position="296"/>
    </location>
</feature>
<feature type="signal peptide" evidence="1">
    <location>
        <begin position="1"/>
        <end position="20"/>
    </location>
</feature>
<dbReference type="RefSeq" id="WP_005190628.1">
    <property type="nucleotide sequence ID" value="NZ_KB850050.1"/>
</dbReference>
<dbReference type="Proteomes" id="UP000013261">
    <property type="component" value="Unassembled WGS sequence"/>
</dbReference>
<evidence type="ECO:0000313" key="2">
    <source>
        <dbReference type="EMBL" id="ENW92959.1"/>
    </source>
</evidence>
<dbReference type="PROSITE" id="PS51257">
    <property type="entry name" value="PROKAR_LIPOPROTEIN"/>
    <property type="match status" value="1"/>
</dbReference>
<organism evidence="2 3">
    <name type="scientific">Acinetobacter dispersus</name>
    <dbReference type="NCBI Taxonomy" id="70348"/>
    <lineage>
        <taxon>Bacteria</taxon>
        <taxon>Pseudomonadati</taxon>
        <taxon>Pseudomonadota</taxon>
        <taxon>Gammaproteobacteria</taxon>
        <taxon>Moraxellales</taxon>
        <taxon>Moraxellaceae</taxon>
        <taxon>Acinetobacter</taxon>
    </lineage>
</organism>
<dbReference type="eggNOG" id="ENOG5032YXG">
    <property type="taxonomic scope" value="Bacteria"/>
</dbReference>
<dbReference type="PATRIC" id="fig|1217703.3.peg.2820"/>
<dbReference type="EMBL" id="APRL01000013">
    <property type="protein sequence ID" value="ENW92959.1"/>
    <property type="molecule type" value="Genomic_DNA"/>
</dbReference>
<evidence type="ECO:0008006" key="4">
    <source>
        <dbReference type="Google" id="ProtNLM"/>
    </source>
</evidence>
<keyword evidence="1" id="KW-0732">Signal</keyword>
<evidence type="ECO:0000313" key="3">
    <source>
        <dbReference type="Proteomes" id="UP000013261"/>
    </source>
</evidence>
<gene>
    <name evidence="2" type="ORF">F904_02902</name>
</gene>
<dbReference type="HOGENOM" id="CLU_948739_0_0_6"/>
<protein>
    <recommendedName>
        <fullName evidence="4">Lipoprotein</fullName>
    </recommendedName>
</protein>
<dbReference type="OrthoDB" id="6677205at2"/>
<evidence type="ECO:0000256" key="1">
    <source>
        <dbReference type="SAM" id="SignalP"/>
    </source>
</evidence>
<proteinExistence type="predicted"/>
<sequence length="296" mass="34290">MMEKFKLLFFFLIFTLFVSACQPTTNLNENSEMNSQQEYILHFGAQGVQDFSKYSKEEVDHQPAGMSFHSLDFSPPNLAKVKIENGANSLILDNVFSVLGSQLSSKSKDGIQILDINAGLTKEEFVHPEQAYAAYVDLMKRINQAEWKNYFYRFSPRISKEDNLKYVMGNGEVIDPAYIFTFDEWKKVMSHVPAKSIGYRVYANDILLDITLQQTSISESNQEQYMVRYSFQTIRYDELNSISDSDEMTSNELEQAFQRSLIEDKQSRTKAEQEAKQKGYKIDENYQDPDVWSFVK</sequence>
<comment type="caution">
    <text evidence="2">The sequence shown here is derived from an EMBL/GenBank/DDBJ whole genome shotgun (WGS) entry which is preliminary data.</text>
</comment>
<keyword evidence="3" id="KW-1185">Reference proteome</keyword>
<accession>N9MSQ4</accession>
<dbReference type="AlphaFoldDB" id="N9MSQ4"/>
<name>N9MSQ4_9GAMM</name>